<dbReference type="KEGG" id="vg:19738647"/>
<keyword evidence="2" id="KW-1185">Reference proteome</keyword>
<protein>
    <submittedName>
        <fullName evidence="1">Uncharacterized protein</fullName>
    </submittedName>
</protein>
<gene>
    <name evidence="1" type="primary">063L</name>
    <name evidence="1" type="ORF">IIV31_063L</name>
</gene>
<sequence length="63" mass="7594">MFLCLSDQKYEFCKQCIFSKPEESCDNCRDYGSDFQKFCQETRPIFVFGVYLWVILGLKERFL</sequence>
<reference evidence="1 2" key="1">
    <citation type="journal article" date="2014" name="J. Gen. Virol.">
        <title>Genome sequence of a crustacean iridovirus, IIV31, isolated from the pill bug, Armadillidium vulgare.</title>
        <authorList>
            <person name="Piegu B."/>
            <person name="Guizard S."/>
            <person name="Yeping T."/>
            <person name="Cruaud C."/>
            <person name="Asgari S."/>
            <person name="Bideshi D.K."/>
            <person name="Federici B.A."/>
            <person name="Bigot Y."/>
        </authorList>
    </citation>
    <scope>NUCLEOTIDE SEQUENCE [LARGE SCALE GENOMIC DNA]</scope>
</reference>
<name>A0A068QL37_9VIRU</name>
<dbReference type="GeneID" id="19738647"/>
<dbReference type="Proteomes" id="UP000114278">
    <property type="component" value="Segment"/>
</dbReference>
<evidence type="ECO:0000313" key="1">
    <source>
        <dbReference type="EMBL" id="CCV02435.1"/>
    </source>
</evidence>
<accession>A0A068QL37</accession>
<evidence type="ECO:0000313" key="2">
    <source>
        <dbReference type="Proteomes" id="UP000114278"/>
    </source>
</evidence>
<dbReference type="EMBL" id="HF920637">
    <property type="protein sequence ID" value="CCV02435.1"/>
    <property type="molecule type" value="Genomic_DNA"/>
</dbReference>
<organism evidence="1 2">
    <name type="scientific">Armadillidium vulgare iridescent virus</name>
    <dbReference type="NCBI Taxonomy" id="72201"/>
    <lineage>
        <taxon>Viruses</taxon>
        <taxon>Varidnaviria</taxon>
        <taxon>Bamfordvirae</taxon>
        <taxon>Nucleocytoviricota</taxon>
        <taxon>Megaviricetes</taxon>
        <taxon>Pimascovirales</taxon>
        <taxon>Pimascovirales incertae sedis</taxon>
        <taxon>Iridoviridae</taxon>
        <taxon>Betairidovirinae</taxon>
        <taxon>Iridovirus</taxon>
        <taxon>Iridovirus armadillidium1</taxon>
        <taxon>Invertebrate iridescent virus 31</taxon>
    </lineage>
</organism>
<proteinExistence type="predicted"/>
<dbReference type="RefSeq" id="YP_009046677.1">
    <property type="nucleotide sequence ID" value="NC_024451.1"/>
</dbReference>